<name>A0ACB8B9K8_9AGAM</name>
<keyword evidence="2" id="KW-1185">Reference proteome</keyword>
<protein>
    <submittedName>
        <fullName evidence="1">Uncharacterized protein</fullName>
    </submittedName>
</protein>
<comment type="caution">
    <text evidence="1">The sequence shown here is derived from an EMBL/GenBank/DDBJ whole genome shotgun (WGS) entry which is preliminary data.</text>
</comment>
<sequence>MFVRKVALALFAVALASPARAVCGITDDASRVGFVFFISGESLQCLSLTGYCCVPRAGDCQHLLDNFPATLNFGSKCHYFVGAISHDAFNVACYGGCLEGARDPLGVVSSVKAKYIVAFAGLCTVIIQIWTMQYGLERSKITARD</sequence>
<dbReference type="EMBL" id="MU266519">
    <property type="protein sequence ID" value="KAH7921608.1"/>
    <property type="molecule type" value="Genomic_DNA"/>
</dbReference>
<evidence type="ECO:0000313" key="2">
    <source>
        <dbReference type="Proteomes" id="UP000790709"/>
    </source>
</evidence>
<organism evidence="1 2">
    <name type="scientific">Leucogyrophana mollusca</name>
    <dbReference type="NCBI Taxonomy" id="85980"/>
    <lineage>
        <taxon>Eukaryota</taxon>
        <taxon>Fungi</taxon>
        <taxon>Dikarya</taxon>
        <taxon>Basidiomycota</taxon>
        <taxon>Agaricomycotina</taxon>
        <taxon>Agaricomycetes</taxon>
        <taxon>Agaricomycetidae</taxon>
        <taxon>Boletales</taxon>
        <taxon>Boletales incertae sedis</taxon>
        <taxon>Leucogyrophana</taxon>
    </lineage>
</organism>
<evidence type="ECO:0000313" key="1">
    <source>
        <dbReference type="EMBL" id="KAH7921608.1"/>
    </source>
</evidence>
<gene>
    <name evidence="1" type="ORF">BV22DRAFT_1177084</name>
</gene>
<reference evidence="1" key="1">
    <citation type="journal article" date="2021" name="New Phytol.">
        <title>Evolutionary innovations through gain and loss of genes in the ectomycorrhizal Boletales.</title>
        <authorList>
            <person name="Wu G."/>
            <person name="Miyauchi S."/>
            <person name="Morin E."/>
            <person name="Kuo A."/>
            <person name="Drula E."/>
            <person name="Varga T."/>
            <person name="Kohler A."/>
            <person name="Feng B."/>
            <person name="Cao Y."/>
            <person name="Lipzen A."/>
            <person name="Daum C."/>
            <person name="Hundley H."/>
            <person name="Pangilinan J."/>
            <person name="Johnson J."/>
            <person name="Barry K."/>
            <person name="LaButti K."/>
            <person name="Ng V."/>
            <person name="Ahrendt S."/>
            <person name="Min B."/>
            <person name="Choi I.G."/>
            <person name="Park H."/>
            <person name="Plett J.M."/>
            <person name="Magnuson J."/>
            <person name="Spatafora J.W."/>
            <person name="Nagy L.G."/>
            <person name="Henrissat B."/>
            <person name="Grigoriev I.V."/>
            <person name="Yang Z.L."/>
            <person name="Xu J."/>
            <person name="Martin F.M."/>
        </authorList>
    </citation>
    <scope>NUCLEOTIDE SEQUENCE</scope>
    <source>
        <strain evidence="1">KUC20120723A-06</strain>
    </source>
</reference>
<accession>A0ACB8B9K8</accession>
<dbReference type="Proteomes" id="UP000790709">
    <property type="component" value="Unassembled WGS sequence"/>
</dbReference>
<proteinExistence type="predicted"/>